<dbReference type="AlphaFoldDB" id="A0A090IL13"/>
<evidence type="ECO:0000313" key="3">
    <source>
        <dbReference type="Proteomes" id="UP000182660"/>
    </source>
</evidence>
<reference evidence="1 3" key="2">
    <citation type="submission" date="2016-11" db="EMBL/GenBank/DDBJ databases">
        <authorList>
            <person name="Klemetsen T."/>
        </authorList>
    </citation>
    <scope>NUCLEOTIDE SEQUENCE [LARGE SCALE GENOMIC DNA]</scope>
    <source>
        <strain evidence="1">MT 2528</strain>
    </source>
</reference>
<evidence type="ECO:0000313" key="1">
    <source>
        <dbReference type="EMBL" id="SGY95296.1"/>
    </source>
</evidence>
<name>A0A090IL13_9GAMM</name>
<dbReference type="Proteomes" id="UP000182660">
    <property type="component" value="Unassembled WGS sequence"/>
</dbReference>
<evidence type="ECO:0000313" key="2">
    <source>
        <dbReference type="EMBL" id="SGZ07233.1"/>
    </source>
</evidence>
<dbReference type="GeneID" id="61296798"/>
<evidence type="ECO:0000313" key="4">
    <source>
        <dbReference type="Proteomes" id="UP000183794"/>
    </source>
</evidence>
<gene>
    <name evidence="1" type="ORF">MT2528_2966</name>
    <name evidence="2" type="ORF">NVI5450_3163</name>
</gene>
<keyword evidence="3" id="KW-1185">Reference proteome</keyword>
<accession>A0A090IL13</accession>
<dbReference type="PROSITE" id="PS51257">
    <property type="entry name" value="PROKAR_LIPOPROTEIN"/>
    <property type="match status" value="1"/>
</dbReference>
<dbReference type="Proteomes" id="UP000183794">
    <property type="component" value="Unassembled WGS sequence"/>
</dbReference>
<dbReference type="PATRIC" id="fig|80854.5.peg.3274"/>
<sequence length="102" mass="10641">MHKIIAIALFAGLLTGCETSSQVYNMAQQGADAFSCTEISKAFSAYEADRQSASALTVLAPLISADIGSMTQSAATTTDTYYTQAKSSANMALMLKGCAPIM</sequence>
<proteinExistence type="predicted"/>
<dbReference type="KEGG" id="mvs:MVIS_3092"/>
<reference evidence="2 4" key="1">
    <citation type="submission" date="2016-11" db="EMBL/GenBank/DDBJ databases">
        <authorList>
            <person name="Jaros S."/>
            <person name="Januszkiewicz K."/>
            <person name="Wedrychowicz H."/>
        </authorList>
    </citation>
    <scope>NUCLEOTIDE SEQUENCE [LARGE SCALE GENOMIC DNA]</scope>
    <source>
        <strain evidence="2">NVI 5450</strain>
    </source>
</reference>
<dbReference type="HOGENOM" id="CLU_179250_0_0_6"/>
<dbReference type="RefSeq" id="WP_045111150.1">
    <property type="nucleotide sequence ID" value="NZ_CAWQZC010000033.1"/>
</dbReference>
<organism evidence="2 4">
    <name type="scientific">Moritella viscosa</name>
    <dbReference type="NCBI Taxonomy" id="80854"/>
    <lineage>
        <taxon>Bacteria</taxon>
        <taxon>Pseudomonadati</taxon>
        <taxon>Pseudomonadota</taxon>
        <taxon>Gammaproteobacteria</taxon>
        <taxon>Alteromonadales</taxon>
        <taxon>Moritellaceae</taxon>
        <taxon>Moritella</taxon>
    </lineage>
</organism>
<dbReference type="EMBL" id="FPLD01000085">
    <property type="protein sequence ID" value="SGZ07233.1"/>
    <property type="molecule type" value="Genomic_DNA"/>
</dbReference>
<dbReference type="EMBL" id="FPLJ01000064">
    <property type="protein sequence ID" value="SGY95296.1"/>
    <property type="molecule type" value="Genomic_DNA"/>
</dbReference>
<dbReference type="OrthoDB" id="6401006at2"/>
<protein>
    <submittedName>
        <fullName evidence="2">Uncharacterized protein</fullName>
    </submittedName>
</protein>